<feature type="domain" description="Major facilitator superfamily (MFS) profile" evidence="5">
    <location>
        <begin position="1"/>
        <end position="390"/>
    </location>
</feature>
<proteinExistence type="predicted"/>
<dbReference type="PROSITE" id="PS50850">
    <property type="entry name" value="MFS"/>
    <property type="match status" value="1"/>
</dbReference>
<feature type="transmembrane region" description="Helical" evidence="4">
    <location>
        <begin position="210"/>
        <end position="231"/>
    </location>
</feature>
<feature type="transmembrane region" description="Helical" evidence="4">
    <location>
        <begin position="165"/>
        <end position="189"/>
    </location>
</feature>
<reference evidence="6 7" key="1">
    <citation type="journal article" date="2014" name="Curr. Microbiol.">
        <title>Spirosoma radiotolerans sp. nov., a gamma-radiation-resistant bacterium isolated from gamma ray-irradiated soil.</title>
        <authorList>
            <person name="Lee J.J."/>
            <person name="Srinivasan S."/>
            <person name="Lim S."/>
            <person name="Joe M."/>
            <person name="Im S."/>
            <person name="Bae S.I."/>
            <person name="Park K.R."/>
            <person name="Han J.H."/>
            <person name="Park S.H."/>
            <person name="Joo B.M."/>
            <person name="Park S.J."/>
            <person name="Kim M.K."/>
        </authorList>
    </citation>
    <scope>NUCLEOTIDE SEQUENCE [LARGE SCALE GENOMIC DNA]</scope>
    <source>
        <strain evidence="6 7">DG5A</strain>
    </source>
</reference>
<dbReference type="EMBL" id="CP010429">
    <property type="protein sequence ID" value="AKD58396.1"/>
    <property type="molecule type" value="Genomic_DNA"/>
</dbReference>
<dbReference type="AlphaFoldDB" id="A0A0E3VAN7"/>
<dbReference type="PANTHER" id="PTHR23521:SF3">
    <property type="entry name" value="MFS TRANSPORTER"/>
    <property type="match status" value="1"/>
</dbReference>
<accession>A0A0E3VAN7</accession>
<feature type="transmembrane region" description="Helical" evidence="4">
    <location>
        <begin position="77"/>
        <end position="95"/>
    </location>
</feature>
<dbReference type="STRING" id="1379870.SD10_07660"/>
<protein>
    <submittedName>
        <fullName evidence="6">MFS transporter</fullName>
    </submittedName>
</protein>
<evidence type="ECO:0000313" key="6">
    <source>
        <dbReference type="EMBL" id="AKD58396.1"/>
    </source>
</evidence>
<dbReference type="InterPro" id="IPR011701">
    <property type="entry name" value="MFS"/>
</dbReference>
<dbReference type="KEGG" id="srd:SD10_07660"/>
<dbReference type="Pfam" id="PF07690">
    <property type="entry name" value="MFS_1"/>
    <property type="match status" value="1"/>
</dbReference>
<feature type="transmembrane region" description="Helical" evidence="4">
    <location>
        <begin position="339"/>
        <end position="361"/>
    </location>
</feature>
<dbReference type="PATRIC" id="fig|1379870.5.peg.1663"/>
<keyword evidence="1 4" id="KW-0812">Transmembrane</keyword>
<dbReference type="Gene3D" id="1.20.1250.20">
    <property type="entry name" value="MFS general substrate transporter like domains"/>
    <property type="match status" value="2"/>
</dbReference>
<dbReference type="InterPro" id="IPR020846">
    <property type="entry name" value="MFS_dom"/>
</dbReference>
<dbReference type="GO" id="GO:0022857">
    <property type="term" value="F:transmembrane transporter activity"/>
    <property type="evidence" value="ECO:0007669"/>
    <property type="project" value="InterPro"/>
</dbReference>
<dbReference type="RefSeq" id="WP_046579196.1">
    <property type="nucleotide sequence ID" value="NZ_CP010429.1"/>
</dbReference>
<feature type="transmembrane region" description="Helical" evidence="4">
    <location>
        <begin position="367"/>
        <end position="386"/>
    </location>
</feature>
<keyword evidence="2 4" id="KW-1133">Transmembrane helix</keyword>
<feature type="transmembrane region" description="Helical" evidence="4">
    <location>
        <begin position="44"/>
        <end position="65"/>
    </location>
</feature>
<organism evidence="6 7">
    <name type="scientific">Spirosoma radiotolerans</name>
    <dbReference type="NCBI Taxonomy" id="1379870"/>
    <lineage>
        <taxon>Bacteria</taxon>
        <taxon>Pseudomonadati</taxon>
        <taxon>Bacteroidota</taxon>
        <taxon>Cytophagia</taxon>
        <taxon>Cytophagales</taxon>
        <taxon>Cytophagaceae</taxon>
        <taxon>Spirosoma</taxon>
    </lineage>
</organism>
<evidence type="ECO:0000259" key="5">
    <source>
        <dbReference type="PROSITE" id="PS50850"/>
    </source>
</evidence>
<feature type="transmembrane region" description="Helical" evidence="4">
    <location>
        <begin position="251"/>
        <end position="272"/>
    </location>
</feature>
<feature type="transmembrane region" description="Helical" evidence="4">
    <location>
        <begin position="12"/>
        <end position="32"/>
    </location>
</feature>
<evidence type="ECO:0000256" key="1">
    <source>
        <dbReference type="ARBA" id="ARBA00022692"/>
    </source>
</evidence>
<name>A0A0E3VAN7_9BACT</name>
<dbReference type="HOGENOM" id="CLU_056365_0_0_10"/>
<dbReference type="OrthoDB" id="9781976at2"/>
<dbReference type="PANTHER" id="PTHR23521">
    <property type="entry name" value="TRANSPORTER MFS SUPERFAMILY"/>
    <property type="match status" value="1"/>
</dbReference>
<sequence length="390" mass="41918">MPPSPRLHGQLLVIIFAQFAGTSLWFAGNAVLPELQPWLKTTGLTSWITSSVQIGFITGTLVYALLAIPDRLRSTSVFLTSVILAALVNLVWLFFPIKAETILISRFLTGFFLAGVYPVGMKIAAERFKAGLGQAMGFLVGALVLGTAFPYLLQELGTHLPYRAVTLSVSLLAISGGILMGLTVPASPVRSGGIFFRFQTLLVLGQPSSFRPAMLGYFGHMWELYTLWAYLPALISYYRQQHPEVELTNSLWAFGAIAAGAVGCGAGGFLASRIGSARVARYLLLTSGVCIVLTPWALSLTPSALGLFLLVWGAAAAGDSPQFSTLVASHTTVENRGSILTLVTCVGFLLTVISIQLMSWLVTHAGMSGWLFYMLLPGPLLGLWAIRKMV</sequence>
<dbReference type="SUPFAM" id="SSF103473">
    <property type="entry name" value="MFS general substrate transporter"/>
    <property type="match status" value="1"/>
</dbReference>
<gene>
    <name evidence="6" type="ORF">SD10_07660</name>
</gene>
<feature type="transmembrane region" description="Helical" evidence="4">
    <location>
        <begin position="132"/>
        <end position="153"/>
    </location>
</feature>
<dbReference type="InterPro" id="IPR036259">
    <property type="entry name" value="MFS_trans_sf"/>
</dbReference>
<dbReference type="GO" id="GO:0005886">
    <property type="term" value="C:plasma membrane"/>
    <property type="evidence" value="ECO:0007669"/>
    <property type="project" value="TreeGrafter"/>
</dbReference>
<evidence type="ECO:0000313" key="7">
    <source>
        <dbReference type="Proteomes" id="UP000033054"/>
    </source>
</evidence>
<dbReference type="Proteomes" id="UP000033054">
    <property type="component" value="Chromosome"/>
</dbReference>
<keyword evidence="3 4" id="KW-0472">Membrane</keyword>
<feature type="transmembrane region" description="Helical" evidence="4">
    <location>
        <begin position="101"/>
        <end position="120"/>
    </location>
</feature>
<keyword evidence="7" id="KW-1185">Reference proteome</keyword>
<evidence type="ECO:0000256" key="2">
    <source>
        <dbReference type="ARBA" id="ARBA00022989"/>
    </source>
</evidence>
<evidence type="ECO:0000256" key="4">
    <source>
        <dbReference type="SAM" id="Phobius"/>
    </source>
</evidence>
<evidence type="ECO:0000256" key="3">
    <source>
        <dbReference type="ARBA" id="ARBA00023136"/>
    </source>
</evidence>